<feature type="domain" description="DDE" evidence="1">
    <location>
        <begin position="6"/>
        <end position="80"/>
    </location>
</feature>
<dbReference type="Proteomes" id="UP000597444">
    <property type="component" value="Unassembled WGS sequence"/>
</dbReference>
<comment type="caution">
    <text evidence="2">The sequence shown here is derived from an EMBL/GenBank/DDBJ whole genome shotgun (WGS) entry which is preliminary data.</text>
</comment>
<keyword evidence="3" id="KW-1185">Reference proteome</keyword>
<evidence type="ECO:0000313" key="2">
    <source>
        <dbReference type="EMBL" id="GHO89970.1"/>
    </source>
</evidence>
<name>A0A8J3IFV0_9CHLR</name>
<dbReference type="EMBL" id="BNJK01000001">
    <property type="protein sequence ID" value="GHO89970.1"/>
    <property type="molecule type" value="Genomic_DNA"/>
</dbReference>
<dbReference type="InterPro" id="IPR032874">
    <property type="entry name" value="DDE_dom"/>
</dbReference>
<protein>
    <recommendedName>
        <fullName evidence="1">DDE domain-containing protein</fullName>
    </recommendedName>
</protein>
<sequence>MCRALDKNAASPKAFNDLKAQGHIPAHCELRQGKYRGNVIEQDHRFIRRLTKPGMGFFSFKAAWRTLQGYEIMNMMRKGQLRGVEKGDVRGQVALVAKLFEGVA</sequence>
<dbReference type="Pfam" id="PF13610">
    <property type="entry name" value="DDE_Tnp_IS240"/>
    <property type="match status" value="1"/>
</dbReference>
<proteinExistence type="predicted"/>
<organism evidence="2 3">
    <name type="scientific">Reticulibacter mediterranei</name>
    <dbReference type="NCBI Taxonomy" id="2778369"/>
    <lineage>
        <taxon>Bacteria</taxon>
        <taxon>Bacillati</taxon>
        <taxon>Chloroflexota</taxon>
        <taxon>Ktedonobacteria</taxon>
        <taxon>Ktedonobacterales</taxon>
        <taxon>Reticulibacteraceae</taxon>
        <taxon>Reticulibacter</taxon>
    </lineage>
</organism>
<reference evidence="2" key="1">
    <citation type="submission" date="2020-10" db="EMBL/GenBank/DDBJ databases">
        <title>Taxonomic study of unclassified bacteria belonging to the class Ktedonobacteria.</title>
        <authorList>
            <person name="Yabe S."/>
            <person name="Wang C.M."/>
            <person name="Zheng Y."/>
            <person name="Sakai Y."/>
            <person name="Cavaletti L."/>
            <person name="Monciardini P."/>
            <person name="Donadio S."/>
        </authorList>
    </citation>
    <scope>NUCLEOTIDE SEQUENCE</scope>
    <source>
        <strain evidence="2">ID150040</strain>
    </source>
</reference>
<gene>
    <name evidence="2" type="ORF">KSF_000180</name>
</gene>
<evidence type="ECO:0000259" key="1">
    <source>
        <dbReference type="Pfam" id="PF13610"/>
    </source>
</evidence>
<accession>A0A8J3IFV0</accession>
<dbReference type="AlphaFoldDB" id="A0A8J3IFV0"/>
<evidence type="ECO:0000313" key="3">
    <source>
        <dbReference type="Proteomes" id="UP000597444"/>
    </source>
</evidence>